<reference evidence="2 3" key="1">
    <citation type="submission" date="2019-05" db="EMBL/GenBank/DDBJ databases">
        <title>Another draft genome of Portunus trituberculatus and its Hox gene families provides insights of decapod evolution.</title>
        <authorList>
            <person name="Jeong J.-H."/>
            <person name="Song I."/>
            <person name="Kim S."/>
            <person name="Choi T."/>
            <person name="Kim D."/>
            <person name="Ryu S."/>
            <person name="Kim W."/>
        </authorList>
    </citation>
    <scope>NUCLEOTIDE SEQUENCE [LARGE SCALE GENOMIC DNA]</scope>
    <source>
        <tissue evidence="2">Muscle</tissue>
    </source>
</reference>
<evidence type="ECO:0000256" key="1">
    <source>
        <dbReference type="SAM" id="MobiDB-lite"/>
    </source>
</evidence>
<keyword evidence="3" id="KW-1185">Reference proteome</keyword>
<gene>
    <name evidence="2" type="ORF">E2C01_041929</name>
</gene>
<accession>A0A5B7FL57</accession>
<evidence type="ECO:0000313" key="3">
    <source>
        <dbReference type="Proteomes" id="UP000324222"/>
    </source>
</evidence>
<organism evidence="2 3">
    <name type="scientific">Portunus trituberculatus</name>
    <name type="common">Swimming crab</name>
    <name type="synonym">Neptunus trituberculatus</name>
    <dbReference type="NCBI Taxonomy" id="210409"/>
    <lineage>
        <taxon>Eukaryota</taxon>
        <taxon>Metazoa</taxon>
        <taxon>Ecdysozoa</taxon>
        <taxon>Arthropoda</taxon>
        <taxon>Crustacea</taxon>
        <taxon>Multicrustacea</taxon>
        <taxon>Malacostraca</taxon>
        <taxon>Eumalacostraca</taxon>
        <taxon>Eucarida</taxon>
        <taxon>Decapoda</taxon>
        <taxon>Pleocyemata</taxon>
        <taxon>Brachyura</taxon>
        <taxon>Eubrachyura</taxon>
        <taxon>Portunoidea</taxon>
        <taxon>Portunidae</taxon>
        <taxon>Portuninae</taxon>
        <taxon>Portunus</taxon>
    </lineage>
</organism>
<protein>
    <submittedName>
        <fullName evidence="2">Uncharacterized protein</fullName>
    </submittedName>
</protein>
<sequence length="105" mass="11672">MSTTRRHRRPSTALDTRTAGAVVLHKWGLGKTRLGSGLYYQPSRVSPPTITTSWSCWLAEQQWSNFLQFSQQAMTGERMRTSSSENVTPTVATLATLPAETTKLT</sequence>
<comment type="caution">
    <text evidence="2">The sequence shown here is derived from an EMBL/GenBank/DDBJ whole genome shotgun (WGS) entry which is preliminary data.</text>
</comment>
<feature type="region of interest" description="Disordered" evidence="1">
    <location>
        <begin position="79"/>
        <end position="105"/>
    </location>
</feature>
<dbReference type="EMBL" id="VSRR010008134">
    <property type="protein sequence ID" value="MPC48161.1"/>
    <property type="molecule type" value="Genomic_DNA"/>
</dbReference>
<dbReference type="AlphaFoldDB" id="A0A5B7FL57"/>
<dbReference type="Proteomes" id="UP000324222">
    <property type="component" value="Unassembled WGS sequence"/>
</dbReference>
<evidence type="ECO:0000313" key="2">
    <source>
        <dbReference type="EMBL" id="MPC48161.1"/>
    </source>
</evidence>
<proteinExistence type="predicted"/>
<feature type="compositionally biased region" description="Low complexity" evidence="1">
    <location>
        <begin position="87"/>
        <end position="105"/>
    </location>
</feature>
<name>A0A5B7FL57_PORTR</name>